<feature type="region of interest" description="Disordered" evidence="1">
    <location>
        <begin position="165"/>
        <end position="215"/>
    </location>
</feature>
<feature type="compositionally biased region" description="Polar residues" evidence="1">
    <location>
        <begin position="33"/>
        <end position="44"/>
    </location>
</feature>
<dbReference type="Proteomes" id="UP000253664">
    <property type="component" value="Unassembled WGS sequence"/>
</dbReference>
<dbReference type="STRING" id="1330021.A0A367LMI8"/>
<name>A0A367LMI8_9HYPO</name>
<comment type="caution">
    <text evidence="2">The sequence shown here is derived from an EMBL/GenBank/DDBJ whole genome shotgun (WGS) entry which is preliminary data.</text>
</comment>
<feature type="region of interest" description="Disordered" evidence="1">
    <location>
        <begin position="578"/>
        <end position="601"/>
    </location>
</feature>
<feature type="compositionally biased region" description="Acidic residues" evidence="1">
    <location>
        <begin position="819"/>
        <end position="831"/>
    </location>
</feature>
<protein>
    <submittedName>
        <fullName evidence="2">Uncharacterized protein</fullName>
    </submittedName>
</protein>
<evidence type="ECO:0000313" key="2">
    <source>
        <dbReference type="EMBL" id="RCI15628.1"/>
    </source>
</evidence>
<organism evidence="2 3">
    <name type="scientific">Ophiocordyceps polyrhachis-furcata BCC 54312</name>
    <dbReference type="NCBI Taxonomy" id="1330021"/>
    <lineage>
        <taxon>Eukaryota</taxon>
        <taxon>Fungi</taxon>
        <taxon>Dikarya</taxon>
        <taxon>Ascomycota</taxon>
        <taxon>Pezizomycotina</taxon>
        <taxon>Sordariomycetes</taxon>
        <taxon>Hypocreomycetidae</taxon>
        <taxon>Hypocreales</taxon>
        <taxon>Ophiocordycipitaceae</taxon>
        <taxon>Ophiocordyceps</taxon>
    </lineage>
</organism>
<feature type="region of interest" description="Disordered" evidence="1">
    <location>
        <begin position="404"/>
        <end position="482"/>
    </location>
</feature>
<dbReference type="EMBL" id="LKCN02000002">
    <property type="protein sequence ID" value="RCI15628.1"/>
    <property type="molecule type" value="Genomic_DNA"/>
</dbReference>
<feature type="compositionally biased region" description="Basic and acidic residues" evidence="1">
    <location>
        <begin position="927"/>
        <end position="936"/>
    </location>
</feature>
<proteinExistence type="predicted"/>
<feature type="region of interest" description="Disordered" evidence="1">
    <location>
        <begin position="921"/>
        <end position="966"/>
    </location>
</feature>
<dbReference type="AlphaFoldDB" id="A0A367LMI8"/>
<feature type="compositionally biased region" description="Low complexity" evidence="1">
    <location>
        <begin position="174"/>
        <end position="197"/>
    </location>
</feature>
<feature type="compositionally biased region" description="Basic and acidic residues" evidence="1">
    <location>
        <begin position="425"/>
        <end position="436"/>
    </location>
</feature>
<feature type="region of interest" description="Disordered" evidence="1">
    <location>
        <begin position="693"/>
        <end position="727"/>
    </location>
</feature>
<evidence type="ECO:0000313" key="3">
    <source>
        <dbReference type="Proteomes" id="UP000253664"/>
    </source>
</evidence>
<feature type="region of interest" description="Disordered" evidence="1">
    <location>
        <begin position="83"/>
        <end position="117"/>
    </location>
</feature>
<feature type="region of interest" description="Disordered" evidence="1">
    <location>
        <begin position="815"/>
        <end position="878"/>
    </location>
</feature>
<sequence length="994" mass="107482">MNAAHMRQRSASHGSLNSAYTDTCRAHGRLAAGTTSTIKPSSQRRPLRSVNENAALLRSPGPLESMLKKTTETGDIGVFTIRASIPPPTRQRSRSHVPDAGLVSGPPAKMMDDGRGQDEQRYFRSYRDTTSEIISLYGSDNNQQHWLSSSASPFADDGHRSYSLTTCSSHQIPSQKSSGTLQSQSSGGYGSLGRSRSPLPYPTRLKRPGIRTPSQALVDNGSMDYGRMGEYSLVLWLAYASSWPRQRAAYGVNKYPHGSRRPPPLSIRADVNRSTASLPSGASPSPYNLGPGHIRSPSSSISGRSRPHDRHRGSSVDHSPRSASLTSIVEMYQRPATASSGVAALRPGGSFYYDYTEEFEKPAPLVPRTEFQAPLCPVPQRAGDGSRHMVLREDSQARLDAISSGRGRGHVAATRTDRGLSTPADEPRAETHDEHHHLGHSGDSMDKLLAGPSRPGIAAASDNGPAVKESASEPRVTDDAEAQACPPVLECAQDDVKLQPGRRGVWLLPKPFAAEADFPQNKPSSLIKPRNTLDPSLSEFASLFSSFDRLAKSPLSHGDGETSTTRIVYCPPSNIDDLDNDYVDSDDQGDCGDGEKNEEDDQVSLDAFVPKHLTSRPSLQLFDDFAAEDQARNRRHRRNGAALRINTAGLGDVAGSRQQLSPPKEELTMICPEPISPARQLKVTKSVPQLMKALPPLPGEATGTSGREGTRGHQTGKQSRDFRVRDSLKSDDACIHPSWKAPETSPPKLKLRVKAASSSGAVSDLKAAFGSGDREGQWNSNAAVKPKLKLKVSRSRLGQANRLKQCNSLADLAVRGQEVEEEEEAEAEAEAEVGAGAGAEAGVGAEAEVEANGERNSLAGWESREGDSSGSDQFNIAYPPCADKSELLQRRSSLPSKDAARSFTWEAERRGLRQKLSMFRLRLTRGPTKEAEDSKTTTDAAAVTDGSDQARGRAISSTRSERVGGRVRRWASDAKQAVRLYVRRRLDGSSRMSG</sequence>
<feature type="compositionally biased region" description="Basic and acidic residues" evidence="1">
    <location>
        <begin position="718"/>
        <end position="727"/>
    </location>
</feature>
<feature type="compositionally biased region" description="Low complexity" evidence="1">
    <location>
        <begin position="290"/>
        <end position="304"/>
    </location>
</feature>
<accession>A0A367LMI8</accession>
<keyword evidence="3" id="KW-1185">Reference proteome</keyword>
<reference evidence="2 3" key="1">
    <citation type="journal article" date="2015" name="BMC Genomics">
        <title>Insights from the genome of Ophiocordyceps polyrhachis-furcata to pathogenicity and host specificity in insect fungi.</title>
        <authorList>
            <person name="Wichadakul D."/>
            <person name="Kobmoo N."/>
            <person name="Ingsriswang S."/>
            <person name="Tangphatsornruang S."/>
            <person name="Chantasingh D."/>
            <person name="Luangsa-ard J.J."/>
            <person name="Eurwilaichitr L."/>
        </authorList>
    </citation>
    <scope>NUCLEOTIDE SEQUENCE [LARGE SCALE GENOMIC DNA]</scope>
    <source>
        <strain evidence="2 3">BCC 54312</strain>
    </source>
</reference>
<evidence type="ECO:0000256" key="1">
    <source>
        <dbReference type="SAM" id="MobiDB-lite"/>
    </source>
</evidence>
<dbReference type="OrthoDB" id="4156126at2759"/>
<feature type="region of interest" description="Disordered" evidence="1">
    <location>
        <begin position="31"/>
        <end position="53"/>
    </location>
</feature>
<gene>
    <name evidence="2" type="ORF">L249_3602</name>
</gene>
<feature type="region of interest" description="Disordered" evidence="1">
    <location>
        <begin position="273"/>
        <end position="324"/>
    </location>
</feature>
<feature type="compositionally biased region" description="Polar residues" evidence="1">
    <location>
        <begin position="702"/>
        <end position="717"/>
    </location>
</feature>
<feature type="compositionally biased region" description="Polar residues" evidence="1">
    <location>
        <begin position="273"/>
        <end position="286"/>
    </location>
</feature>